<dbReference type="SUPFAM" id="SSF53474">
    <property type="entry name" value="alpha/beta-Hydrolases"/>
    <property type="match status" value="1"/>
</dbReference>
<accession>X0UWG5</accession>
<dbReference type="PANTHER" id="PTHR43798">
    <property type="entry name" value="MONOACYLGLYCEROL LIPASE"/>
    <property type="match status" value="1"/>
</dbReference>
<dbReference type="EMBL" id="BARS01028112">
    <property type="protein sequence ID" value="GAG04653.1"/>
    <property type="molecule type" value="Genomic_DNA"/>
</dbReference>
<dbReference type="Pfam" id="PF00561">
    <property type="entry name" value="Abhydrolase_1"/>
    <property type="match status" value="1"/>
</dbReference>
<reference evidence="3" key="1">
    <citation type="journal article" date="2014" name="Front. Microbiol.">
        <title>High frequency of phylogenetically diverse reductive dehalogenase-homologous genes in deep subseafloor sedimentary metagenomes.</title>
        <authorList>
            <person name="Kawai M."/>
            <person name="Futagami T."/>
            <person name="Toyoda A."/>
            <person name="Takaki Y."/>
            <person name="Nishi S."/>
            <person name="Hori S."/>
            <person name="Arai W."/>
            <person name="Tsubouchi T."/>
            <person name="Morono Y."/>
            <person name="Uchiyama I."/>
            <person name="Ito T."/>
            <person name="Fujiyama A."/>
            <person name="Inagaki F."/>
            <person name="Takami H."/>
        </authorList>
    </citation>
    <scope>NUCLEOTIDE SEQUENCE</scope>
    <source>
        <strain evidence="3">Expedition CK06-06</strain>
    </source>
</reference>
<name>X0UWG5_9ZZZZ</name>
<gene>
    <name evidence="3" type="ORF">S01H1_44092</name>
</gene>
<dbReference type="PANTHER" id="PTHR43798:SF31">
    <property type="entry name" value="AB HYDROLASE SUPERFAMILY PROTEIN YCLE"/>
    <property type="match status" value="1"/>
</dbReference>
<dbReference type="GO" id="GO:0016787">
    <property type="term" value="F:hydrolase activity"/>
    <property type="evidence" value="ECO:0007669"/>
    <property type="project" value="UniProtKB-KW"/>
</dbReference>
<protein>
    <recommendedName>
        <fullName evidence="2">AB hydrolase-1 domain-containing protein</fullName>
    </recommendedName>
</protein>
<dbReference type="GO" id="GO:0016020">
    <property type="term" value="C:membrane"/>
    <property type="evidence" value="ECO:0007669"/>
    <property type="project" value="TreeGrafter"/>
</dbReference>
<dbReference type="InterPro" id="IPR029058">
    <property type="entry name" value="AB_hydrolase_fold"/>
</dbReference>
<proteinExistence type="predicted"/>
<feature type="non-terminal residue" evidence="3">
    <location>
        <position position="125"/>
    </location>
</feature>
<dbReference type="AlphaFoldDB" id="X0UWG5"/>
<comment type="caution">
    <text evidence="3">The sequence shown here is derived from an EMBL/GenBank/DDBJ whole genome shotgun (WGS) entry which is preliminary data.</text>
</comment>
<dbReference type="Gene3D" id="3.40.50.1820">
    <property type="entry name" value="alpha/beta hydrolase"/>
    <property type="match status" value="1"/>
</dbReference>
<sequence>MWTVDLYVEEVDVVRDALGLDRVHVLGQSWGGMLAIEYALTKPSELVSLILADSGADMSQWVSEVNRLRAQLPKEIQETLSKHEEEGTTDDPAYEEATMEFYRRHVCRLAEWPEVVNRAFEYVMK</sequence>
<feature type="domain" description="AB hydrolase-1" evidence="2">
    <location>
        <begin position="7"/>
        <end position="115"/>
    </location>
</feature>
<keyword evidence="1" id="KW-0378">Hydrolase</keyword>
<evidence type="ECO:0000313" key="3">
    <source>
        <dbReference type="EMBL" id="GAG04653.1"/>
    </source>
</evidence>
<evidence type="ECO:0000259" key="2">
    <source>
        <dbReference type="Pfam" id="PF00561"/>
    </source>
</evidence>
<dbReference type="InterPro" id="IPR000073">
    <property type="entry name" value="AB_hydrolase_1"/>
</dbReference>
<organism evidence="3">
    <name type="scientific">marine sediment metagenome</name>
    <dbReference type="NCBI Taxonomy" id="412755"/>
    <lineage>
        <taxon>unclassified sequences</taxon>
        <taxon>metagenomes</taxon>
        <taxon>ecological metagenomes</taxon>
    </lineage>
</organism>
<dbReference type="InterPro" id="IPR050266">
    <property type="entry name" value="AB_hydrolase_sf"/>
</dbReference>
<evidence type="ECO:0000256" key="1">
    <source>
        <dbReference type="ARBA" id="ARBA00022801"/>
    </source>
</evidence>